<sequence length="107" mass="12410">MSDVMADKTYRTCQNCGEINLNRDYCKQCGQIININLKRRLQREKKVAEKNKIATKKGPNRLTLFFEKAKEHDNILIKFTARFFYSIWVVVIAIGSFLALLFGYIAA</sequence>
<evidence type="ECO:0000256" key="1">
    <source>
        <dbReference type="SAM" id="Phobius"/>
    </source>
</evidence>
<accession>A0A5B7SVP8</accession>
<dbReference type="AlphaFoldDB" id="A0A5B7SVP8"/>
<dbReference type="KEGG" id="asag:FGM00_11675"/>
<keyword evidence="1" id="KW-0812">Transmembrane</keyword>
<dbReference type="RefSeq" id="WP_138853078.1">
    <property type="nucleotide sequence ID" value="NZ_CP040710.1"/>
</dbReference>
<name>A0A5B7SVP8_9FLAO</name>
<protein>
    <submittedName>
        <fullName evidence="2">Uncharacterized protein</fullName>
    </submittedName>
</protein>
<evidence type="ECO:0000313" key="3">
    <source>
        <dbReference type="Proteomes" id="UP000310017"/>
    </source>
</evidence>
<dbReference type="EMBL" id="CP040710">
    <property type="protein sequence ID" value="QCX00734.1"/>
    <property type="molecule type" value="Genomic_DNA"/>
</dbReference>
<keyword evidence="3" id="KW-1185">Reference proteome</keyword>
<proteinExistence type="predicted"/>
<feature type="transmembrane region" description="Helical" evidence="1">
    <location>
        <begin position="83"/>
        <end position="106"/>
    </location>
</feature>
<evidence type="ECO:0000313" key="2">
    <source>
        <dbReference type="EMBL" id="QCX00734.1"/>
    </source>
</evidence>
<dbReference type="Proteomes" id="UP000310017">
    <property type="component" value="Chromosome"/>
</dbReference>
<gene>
    <name evidence="2" type="ORF">FGM00_11675</name>
</gene>
<dbReference type="OrthoDB" id="1144727at2"/>
<reference evidence="2 3" key="1">
    <citation type="submission" date="2019-05" db="EMBL/GenBank/DDBJ databases">
        <title>Genome sequencing of F202Z8.</title>
        <authorList>
            <person name="Kwon Y.M."/>
        </authorList>
    </citation>
    <scope>NUCLEOTIDE SEQUENCE [LARGE SCALE GENOMIC DNA]</scope>
    <source>
        <strain evidence="2 3">F202Z8</strain>
    </source>
</reference>
<organism evidence="2 3">
    <name type="scientific">Aggregatimonas sangjinii</name>
    <dbReference type="NCBI Taxonomy" id="2583587"/>
    <lineage>
        <taxon>Bacteria</taxon>
        <taxon>Pseudomonadati</taxon>
        <taxon>Bacteroidota</taxon>
        <taxon>Flavobacteriia</taxon>
        <taxon>Flavobacteriales</taxon>
        <taxon>Flavobacteriaceae</taxon>
        <taxon>Aggregatimonas</taxon>
    </lineage>
</organism>
<keyword evidence="1" id="KW-1133">Transmembrane helix</keyword>
<keyword evidence="1" id="KW-0472">Membrane</keyword>